<evidence type="ECO:0000313" key="10">
    <source>
        <dbReference type="EMBL" id="KAA8543858.1"/>
    </source>
</evidence>
<dbReference type="Proteomes" id="UP000325577">
    <property type="component" value="Linkage Group LG11"/>
</dbReference>
<feature type="short sequence motif" description="VHIID" evidence="6">
    <location>
        <begin position="437"/>
        <end position="441"/>
    </location>
</feature>
<dbReference type="InterPro" id="IPR029071">
    <property type="entry name" value="Ubiquitin-like_domsf"/>
</dbReference>
<dbReference type="PANTHER" id="PTHR21717:SF70">
    <property type="entry name" value="TELOMERE REPEAT-BINDING PROTEIN 2-RELATED"/>
    <property type="match status" value="1"/>
</dbReference>
<sequence>MSIPWLDRISSGSSFLAAIQCAPFQLRDCHVKIRVKSFRIPEFFVEVPRTATVGSLKRVIMQEATTIIGDGLHADVLLQGKKVRGDNKTLLQAGIPHDSHLDFILEPNPSQYSPPLCPHDCPSLVPLPCNIAQPTRYSEAHAIVHQGPYNASVDPTVDNLDNFIGGNYDLAESQTGISIGEGDTASTEVIALPFMSQDALDVGPLHVKCKASKNVLRRNAKFFSVSEVKALVQAVEEFGTGRWQEIKRRAFSTASDRTHTDLKDKWRNLMKTANKPATKRRGVVVPQELLNRVLAIEACRSQQQASKTLEQTGQSHGSSGGKTCANEQDTKEDVDLKTLLIICAQSVAASDFRTASEQLKQIREHSSPFGDGTQRLAHIFANGLEARLASPTGTQIFAALASKRASAAEFSVSPFKKNAIFFANYMILSVAGKARKIHIIDFGILNGFQWPNLIKYFSQRPGGPPKLRITGIELPKHSFWPAEWVDETGRHLVKYCERFKVPFEYHAIAKQWETIQIEDFRIERDEMLAVNCLFRFKNLLDETVVENNPRDAVLNLIRKMNPDIFLHAVVNGSYNAPFFVSRFQEALFHYGALFEMFDTNIPSEDQERLLLENEFFGSEVMNVIACEGLERVERPETYKQWQVRDTRAGFRLLPLNQAVMDKVRAKVKTRLHRNLMIGEDGGWMLQGCKDRIVYASSCWIPA</sequence>
<keyword evidence="4" id="KW-0804">Transcription</keyword>
<dbReference type="CDD" id="cd17039">
    <property type="entry name" value="Ubl_ubiquitin_like"/>
    <property type="match status" value="1"/>
</dbReference>
<dbReference type="PROSITE" id="PS50985">
    <property type="entry name" value="GRAS"/>
    <property type="match status" value="1"/>
</dbReference>
<evidence type="ECO:0000259" key="9">
    <source>
        <dbReference type="PROSITE" id="PS51294"/>
    </source>
</evidence>
<keyword evidence="11" id="KW-1185">Reference proteome</keyword>
<comment type="similarity">
    <text evidence="6">Belongs to the GRAS family.</text>
</comment>
<comment type="subcellular location">
    <subcellularLocation>
        <location evidence="1">Nucleus</location>
    </subcellularLocation>
</comment>
<dbReference type="Pfam" id="PF23603">
    <property type="entry name" value="Ubiquitin_TPR1"/>
    <property type="match status" value="1"/>
</dbReference>
<feature type="region of interest" description="Disordered" evidence="7">
    <location>
        <begin position="306"/>
        <end position="327"/>
    </location>
</feature>
<evidence type="ECO:0000256" key="1">
    <source>
        <dbReference type="ARBA" id="ARBA00004123"/>
    </source>
</evidence>
<evidence type="ECO:0000256" key="6">
    <source>
        <dbReference type="PROSITE-ProRule" id="PRU01191"/>
    </source>
</evidence>
<feature type="region of interest" description="Leucine repeat II (LRII)" evidence="6">
    <location>
        <begin position="487"/>
        <end position="519"/>
    </location>
</feature>
<accession>A0A5J5BMB7</accession>
<feature type="domain" description="Myb-like" evidence="8">
    <location>
        <begin position="223"/>
        <end position="270"/>
    </location>
</feature>
<dbReference type="InterPro" id="IPR001005">
    <property type="entry name" value="SANT/Myb"/>
</dbReference>
<keyword evidence="2" id="KW-0805">Transcription regulation</keyword>
<dbReference type="OrthoDB" id="47276at2759"/>
<dbReference type="GO" id="GO:0005634">
    <property type="term" value="C:nucleus"/>
    <property type="evidence" value="ECO:0007669"/>
    <property type="project" value="UniProtKB-SubCell"/>
</dbReference>
<dbReference type="CDD" id="cd11660">
    <property type="entry name" value="SANT_TRF"/>
    <property type="match status" value="1"/>
</dbReference>
<dbReference type="PROSITE" id="PS51294">
    <property type="entry name" value="HTH_MYB"/>
    <property type="match status" value="1"/>
</dbReference>
<protein>
    <recommendedName>
        <fullName evidence="12">HTH myb-type domain-containing protein</fullName>
    </recommendedName>
</protein>
<reference evidence="10 11" key="1">
    <citation type="submission" date="2019-09" db="EMBL/GenBank/DDBJ databases">
        <title>A chromosome-level genome assembly of the Chinese tupelo Nyssa sinensis.</title>
        <authorList>
            <person name="Yang X."/>
            <person name="Kang M."/>
            <person name="Yang Y."/>
            <person name="Xiong H."/>
            <person name="Wang M."/>
            <person name="Zhang Z."/>
            <person name="Wang Z."/>
            <person name="Wu H."/>
            <person name="Ma T."/>
            <person name="Liu J."/>
            <person name="Xi Z."/>
        </authorList>
    </citation>
    <scope>NUCLEOTIDE SEQUENCE [LARGE SCALE GENOMIC DNA]</scope>
    <source>
        <strain evidence="10">J267</strain>
        <tissue evidence="10">Leaf</tissue>
    </source>
</reference>
<evidence type="ECO:0000256" key="7">
    <source>
        <dbReference type="SAM" id="MobiDB-lite"/>
    </source>
</evidence>
<dbReference type="SMART" id="SM00717">
    <property type="entry name" value="SANT"/>
    <property type="match status" value="1"/>
</dbReference>
<keyword evidence="5" id="KW-0539">Nucleus</keyword>
<keyword evidence="3" id="KW-0238">DNA-binding</keyword>
<organism evidence="10 11">
    <name type="scientific">Nyssa sinensis</name>
    <dbReference type="NCBI Taxonomy" id="561372"/>
    <lineage>
        <taxon>Eukaryota</taxon>
        <taxon>Viridiplantae</taxon>
        <taxon>Streptophyta</taxon>
        <taxon>Embryophyta</taxon>
        <taxon>Tracheophyta</taxon>
        <taxon>Spermatophyta</taxon>
        <taxon>Magnoliopsida</taxon>
        <taxon>eudicotyledons</taxon>
        <taxon>Gunneridae</taxon>
        <taxon>Pentapetalae</taxon>
        <taxon>asterids</taxon>
        <taxon>Cornales</taxon>
        <taxon>Nyssaceae</taxon>
        <taxon>Nyssa</taxon>
    </lineage>
</organism>
<dbReference type="InterPro" id="IPR057625">
    <property type="entry name" value="TPR1-6-like_ubiquitin"/>
</dbReference>
<dbReference type="Pfam" id="PF00249">
    <property type="entry name" value="Myb_DNA-binding"/>
    <property type="match status" value="1"/>
</dbReference>
<gene>
    <name evidence="10" type="ORF">F0562_021965</name>
</gene>
<dbReference type="SUPFAM" id="SSF46689">
    <property type="entry name" value="Homeodomain-like"/>
    <property type="match status" value="1"/>
</dbReference>
<dbReference type="InterPro" id="IPR017930">
    <property type="entry name" value="Myb_dom"/>
</dbReference>
<feature type="domain" description="HTH myb-type" evidence="9">
    <location>
        <begin position="223"/>
        <end position="274"/>
    </location>
</feature>
<evidence type="ECO:0000259" key="8">
    <source>
        <dbReference type="PROSITE" id="PS50090"/>
    </source>
</evidence>
<dbReference type="GO" id="GO:0042162">
    <property type="term" value="F:telomeric DNA binding"/>
    <property type="evidence" value="ECO:0007669"/>
    <property type="project" value="UniProtKB-ARBA"/>
</dbReference>
<feature type="region of interest" description="SAW" evidence="6">
    <location>
        <begin position="625"/>
        <end position="700"/>
    </location>
</feature>
<evidence type="ECO:0000256" key="5">
    <source>
        <dbReference type="ARBA" id="ARBA00023242"/>
    </source>
</evidence>
<dbReference type="InterPro" id="IPR009057">
    <property type="entry name" value="Homeodomain-like_sf"/>
</dbReference>
<dbReference type="InterPro" id="IPR005202">
    <property type="entry name" value="TF_GRAS"/>
</dbReference>
<dbReference type="EMBL" id="CM018034">
    <property type="protein sequence ID" value="KAA8543858.1"/>
    <property type="molecule type" value="Genomic_DNA"/>
</dbReference>
<proteinExistence type="inferred from homology"/>
<dbReference type="AlphaFoldDB" id="A0A5J5BMB7"/>
<dbReference type="InterPro" id="IPR031105">
    <property type="entry name" value="TRP_plant"/>
</dbReference>
<dbReference type="Pfam" id="PF03514">
    <property type="entry name" value="GRAS"/>
    <property type="match status" value="1"/>
</dbReference>
<dbReference type="PANTHER" id="PTHR21717">
    <property type="entry name" value="TELOMERIC REPEAT BINDING PROTEIN"/>
    <property type="match status" value="1"/>
</dbReference>
<name>A0A5J5BMB7_9ASTE</name>
<dbReference type="PROSITE" id="PS50090">
    <property type="entry name" value="MYB_LIKE"/>
    <property type="match status" value="1"/>
</dbReference>
<evidence type="ECO:0008006" key="12">
    <source>
        <dbReference type="Google" id="ProtNLM"/>
    </source>
</evidence>
<comment type="caution">
    <text evidence="6">Lacks conserved residue(s) required for the propagation of feature annotation.</text>
</comment>
<evidence type="ECO:0000256" key="2">
    <source>
        <dbReference type="ARBA" id="ARBA00023015"/>
    </source>
</evidence>
<dbReference type="Gene3D" id="1.10.246.220">
    <property type="match status" value="1"/>
</dbReference>
<dbReference type="SUPFAM" id="SSF54236">
    <property type="entry name" value="Ubiquitin-like"/>
    <property type="match status" value="1"/>
</dbReference>
<evidence type="ECO:0000313" key="11">
    <source>
        <dbReference type="Proteomes" id="UP000325577"/>
    </source>
</evidence>
<evidence type="ECO:0000256" key="4">
    <source>
        <dbReference type="ARBA" id="ARBA00023163"/>
    </source>
</evidence>
<feature type="compositionally biased region" description="Polar residues" evidence="7">
    <location>
        <begin position="306"/>
        <end position="317"/>
    </location>
</feature>
<evidence type="ECO:0000256" key="3">
    <source>
        <dbReference type="ARBA" id="ARBA00023125"/>
    </source>
</evidence>